<dbReference type="SUPFAM" id="SSF56053">
    <property type="entry name" value="Ribosomal protein L6"/>
    <property type="match status" value="2"/>
</dbReference>
<keyword evidence="2" id="KW-0689">Ribosomal protein</keyword>
<dbReference type="GO" id="GO:0002181">
    <property type="term" value="P:cytoplasmic translation"/>
    <property type="evidence" value="ECO:0007669"/>
    <property type="project" value="TreeGrafter"/>
</dbReference>
<dbReference type="InterPro" id="IPR000702">
    <property type="entry name" value="Ribosomal_uL6-like"/>
</dbReference>
<dbReference type="EMBL" id="UINC01022764">
    <property type="protein sequence ID" value="SVA93058.1"/>
    <property type="molecule type" value="Genomic_DNA"/>
</dbReference>
<dbReference type="InterPro" id="IPR036789">
    <property type="entry name" value="Ribosomal_uL6-like_a/b-dom_sf"/>
</dbReference>
<dbReference type="NCBIfam" id="TIGR03654">
    <property type="entry name" value="L6_bact"/>
    <property type="match status" value="1"/>
</dbReference>
<sequence length="183" mass="20145">MSRIGLRPITLPEGVSIQRKGDALKISGPKGELDSPVPPGITMIEEERSLRFERANDLKQTRAYHGLARALAANAVQGVHEGFQRDLLIEGIGYRAKMEGKRLVLQLGFSHPVNFPIPEGIEINVEDQTKIFVRGIDKQQVGEIAAQIRRFRPPDPYKGKGVRYADEIVRKKVGKAGVSALGA</sequence>
<feature type="domain" description="Large ribosomal subunit protein uL6 alpha-beta" evidence="4">
    <location>
        <begin position="12"/>
        <end position="82"/>
    </location>
</feature>
<reference evidence="5" key="1">
    <citation type="submission" date="2018-05" db="EMBL/GenBank/DDBJ databases">
        <authorList>
            <person name="Lanie J.A."/>
            <person name="Ng W.-L."/>
            <person name="Kazmierczak K.M."/>
            <person name="Andrzejewski T.M."/>
            <person name="Davidsen T.M."/>
            <person name="Wayne K.J."/>
            <person name="Tettelin H."/>
            <person name="Glass J.I."/>
            <person name="Rusch D."/>
            <person name="Podicherti R."/>
            <person name="Tsui H.-C.T."/>
            <person name="Winkler M.E."/>
        </authorList>
    </citation>
    <scope>NUCLEOTIDE SEQUENCE</scope>
</reference>
<proteinExistence type="inferred from homology"/>
<name>A0A381ZUT6_9ZZZZ</name>
<gene>
    <name evidence="5" type="ORF">METZ01_LOCUS145912</name>
</gene>
<feature type="domain" description="Large ribosomal subunit protein uL6 alpha-beta" evidence="4">
    <location>
        <begin position="91"/>
        <end position="164"/>
    </location>
</feature>
<comment type="similarity">
    <text evidence="1">Belongs to the universal ribosomal protein uL6 family.</text>
</comment>
<organism evidence="5">
    <name type="scientific">marine metagenome</name>
    <dbReference type="NCBI Taxonomy" id="408172"/>
    <lineage>
        <taxon>unclassified sequences</taxon>
        <taxon>metagenomes</taxon>
        <taxon>ecological metagenomes</taxon>
    </lineage>
</organism>
<dbReference type="InterPro" id="IPR019906">
    <property type="entry name" value="Ribosomal_uL6_bac-type"/>
</dbReference>
<evidence type="ECO:0000259" key="4">
    <source>
        <dbReference type="Pfam" id="PF00347"/>
    </source>
</evidence>
<dbReference type="InterPro" id="IPR020040">
    <property type="entry name" value="Ribosomal_uL6_a/b-dom"/>
</dbReference>
<dbReference type="InterPro" id="IPR002358">
    <property type="entry name" value="Ribosomal_uL6_CS"/>
</dbReference>
<dbReference type="GO" id="GO:0022625">
    <property type="term" value="C:cytosolic large ribosomal subunit"/>
    <property type="evidence" value="ECO:0007669"/>
    <property type="project" value="TreeGrafter"/>
</dbReference>
<dbReference type="GO" id="GO:0019843">
    <property type="term" value="F:rRNA binding"/>
    <property type="evidence" value="ECO:0007669"/>
    <property type="project" value="InterPro"/>
</dbReference>
<protein>
    <recommendedName>
        <fullName evidence="4">Large ribosomal subunit protein uL6 alpha-beta domain-containing protein</fullName>
    </recommendedName>
</protein>
<dbReference type="AlphaFoldDB" id="A0A381ZUT6"/>
<evidence type="ECO:0000256" key="3">
    <source>
        <dbReference type="ARBA" id="ARBA00023274"/>
    </source>
</evidence>
<dbReference type="HAMAP" id="MF_01365_B">
    <property type="entry name" value="Ribosomal_uL6_B"/>
    <property type="match status" value="1"/>
</dbReference>
<dbReference type="PANTHER" id="PTHR11655:SF14">
    <property type="entry name" value="LARGE RIBOSOMAL SUBUNIT PROTEIN UL6M"/>
    <property type="match status" value="1"/>
</dbReference>
<dbReference type="PANTHER" id="PTHR11655">
    <property type="entry name" value="60S/50S RIBOSOMAL PROTEIN L6/L9"/>
    <property type="match status" value="1"/>
</dbReference>
<evidence type="ECO:0000313" key="5">
    <source>
        <dbReference type="EMBL" id="SVA93058.1"/>
    </source>
</evidence>
<keyword evidence="3" id="KW-0687">Ribonucleoprotein</keyword>
<dbReference type="FunFam" id="3.90.930.12:FF:000001">
    <property type="entry name" value="50S ribosomal protein L6"/>
    <property type="match status" value="1"/>
</dbReference>
<dbReference type="PROSITE" id="PS00525">
    <property type="entry name" value="RIBOSOMAL_L6_1"/>
    <property type="match status" value="1"/>
</dbReference>
<dbReference type="Pfam" id="PF00347">
    <property type="entry name" value="Ribosomal_L6"/>
    <property type="match status" value="2"/>
</dbReference>
<accession>A0A381ZUT6</accession>
<evidence type="ECO:0000256" key="2">
    <source>
        <dbReference type="ARBA" id="ARBA00022980"/>
    </source>
</evidence>
<evidence type="ECO:0000256" key="1">
    <source>
        <dbReference type="ARBA" id="ARBA00009356"/>
    </source>
</evidence>
<dbReference type="PRINTS" id="PR00059">
    <property type="entry name" value="RIBOSOMALL6"/>
</dbReference>
<dbReference type="Gene3D" id="3.90.930.12">
    <property type="entry name" value="Ribosomal protein L6, alpha-beta domain"/>
    <property type="match status" value="2"/>
</dbReference>
<dbReference type="GO" id="GO:0003735">
    <property type="term" value="F:structural constituent of ribosome"/>
    <property type="evidence" value="ECO:0007669"/>
    <property type="project" value="InterPro"/>
</dbReference>
<dbReference type="PIRSF" id="PIRSF002162">
    <property type="entry name" value="Ribosomal_L6"/>
    <property type="match status" value="1"/>
</dbReference>